<name>A0A388KJ15_CHABU</name>
<dbReference type="PANTHER" id="PTHR33254:SF4">
    <property type="entry name" value="4-HYDROXY-4-METHYL-2-OXOGLUTARATE ALDOLASE 3-RELATED"/>
    <property type="match status" value="1"/>
</dbReference>
<evidence type="ECO:0000256" key="4">
    <source>
        <dbReference type="ARBA" id="ARBA00022723"/>
    </source>
</evidence>
<comment type="cofactor">
    <cofactor evidence="9">
        <name>a divalent metal cation</name>
        <dbReference type="ChEBI" id="CHEBI:60240"/>
    </cofactor>
</comment>
<comment type="catalytic activity">
    <reaction evidence="1 9">
        <text>4-hydroxy-4-methyl-2-oxoglutarate = 2 pyruvate</text>
        <dbReference type="Rhea" id="RHEA:22748"/>
        <dbReference type="ChEBI" id="CHEBI:15361"/>
        <dbReference type="ChEBI" id="CHEBI:58276"/>
        <dbReference type="EC" id="4.1.3.17"/>
    </reaction>
</comment>
<dbReference type="GO" id="GO:0051252">
    <property type="term" value="P:regulation of RNA metabolic process"/>
    <property type="evidence" value="ECO:0007669"/>
    <property type="project" value="InterPro"/>
</dbReference>
<keyword evidence="4 8" id="KW-0479">Metal-binding</keyword>
<gene>
    <name evidence="10" type="ORF">CBR_g4825</name>
</gene>
<dbReference type="EC" id="4.1.1.112" evidence="9"/>
<evidence type="ECO:0000256" key="8">
    <source>
        <dbReference type="PIRSR" id="PIRSR605493-1"/>
    </source>
</evidence>
<comment type="caution">
    <text evidence="10">The sequence shown here is derived from an EMBL/GenBank/DDBJ whole genome shotgun (WGS) entry which is preliminary data.</text>
</comment>
<proteinExistence type="inferred from homology"/>
<accession>A0A388KJ15</accession>
<evidence type="ECO:0000313" key="10">
    <source>
        <dbReference type="EMBL" id="GBG69998.1"/>
    </source>
</evidence>
<feature type="binding site" evidence="8">
    <location>
        <position position="105"/>
    </location>
    <ligand>
        <name>substrate</name>
    </ligand>
</feature>
<dbReference type="PANTHER" id="PTHR33254">
    <property type="entry name" value="4-HYDROXY-4-METHYL-2-OXOGLUTARATE ALDOLASE 3-RELATED"/>
    <property type="match status" value="1"/>
</dbReference>
<comment type="function">
    <text evidence="6 9">Catalyzes the aldol cleavage of 4-hydroxy-4-methyl-2-oxoglutarate (HMG) into 2 molecules of pyruvate. Also contains a secondary oxaloacetate (OAA) decarboxylase activity due to the common pyruvate enolate transition state formed following C-C bond cleavage in the retro-aldol and decarboxylation reactions.</text>
</comment>
<comment type="subunit">
    <text evidence="3 9">Homotrimer.</text>
</comment>
<dbReference type="AlphaFoldDB" id="A0A388KJ15"/>
<evidence type="ECO:0000256" key="2">
    <source>
        <dbReference type="ARBA" id="ARBA00008621"/>
    </source>
</evidence>
<dbReference type="OMA" id="CDAHEDQ"/>
<dbReference type="InterPro" id="IPR010203">
    <property type="entry name" value="RraA"/>
</dbReference>
<dbReference type="STRING" id="69332.A0A388KJ15"/>
<comment type="cofactor">
    <cofactor evidence="8">
        <name>Mg(2+)</name>
        <dbReference type="ChEBI" id="CHEBI:18420"/>
    </cofactor>
</comment>
<keyword evidence="5 9" id="KW-0456">Lyase</keyword>
<dbReference type="GO" id="GO:0008428">
    <property type="term" value="F:ribonuclease inhibitor activity"/>
    <property type="evidence" value="ECO:0007669"/>
    <property type="project" value="InterPro"/>
</dbReference>
<sequence>MVSATTDLCDGNEGKLAAGEVRVLAPVFLKDVGGARSFWGKVVTVQVFEDNVKVRELLEKEDDGKQKVLVVDGGGSLRCALLGGNLAALAEKNGWSGIIVNGCVRDVGEINGCNVGVRALAAHPRKSNKRGHGQVNVPVSFAGVRICPGEWCYADADGIIVSATPLH</sequence>
<evidence type="ECO:0000256" key="5">
    <source>
        <dbReference type="ARBA" id="ARBA00023239"/>
    </source>
</evidence>
<dbReference type="Gene3D" id="3.50.30.40">
    <property type="entry name" value="Ribonuclease E inhibitor RraA/RraA-like"/>
    <property type="match status" value="1"/>
</dbReference>
<dbReference type="OrthoDB" id="1476984at2759"/>
<evidence type="ECO:0000313" key="11">
    <source>
        <dbReference type="Proteomes" id="UP000265515"/>
    </source>
</evidence>
<dbReference type="Gramene" id="GBG69998">
    <property type="protein sequence ID" value="GBG69998"/>
    <property type="gene ID" value="CBR_g4825"/>
</dbReference>
<dbReference type="GO" id="GO:0008948">
    <property type="term" value="F:oxaloacetate decarboxylase activity"/>
    <property type="evidence" value="ECO:0007669"/>
    <property type="project" value="UniProtKB-EC"/>
</dbReference>
<feature type="binding site" evidence="8">
    <location>
        <begin position="83"/>
        <end position="86"/>
    </location>
    <ligand>
        <name>substrate</name>
    </ligand>
</feature>
<dbReference type="EMBL" id="BFEA01000123">
    <property type="protein sequence ID" value="GBG69998.1"/>
    <property type="molecule type" value="Genomic_DNA"/>
</dbReference>
<dbReference type="Pfam" id="PF03737">
    <property type="entry name" value="RraA-like"/>
    <property type="match status" value="1"/>
</dbReference>
<dbReference type="EC" id="4.1.3.17" evidence="9"/>
<comment type="catalytic activity">
    <reaction evidence="7 9">
        <text>oxaloacetate + H(+) = pyruvate + CO2</text>
        <dbReference type="Rhea" id="RHEA:15641"/>
        <dbReference type="ChEBI" id="CHEBI:15361"/>
        <dbReference type="ChEBI" id="CHEBI:15378"/>
        <dbReference type="ChEBI" id="CHEBI:16452"/>
        <dbReference type="ChEBI" id="CHEBI:16526"/>
        <dbReference type="EC" id="4.1.1.112"/>
    </reaction>
</comment>
<evidence type="ECO:0000256" key="1">
    <source>
        <dbReference type="ARBA" id="ARBA00001342"/>
    </source>
</evidence>
<dbReference type="NCBIfam" id="NF006875">
    <property type="entry name" value="PRK09372.1"/>
    <property type="match status" value="1"/>
</dbReference>
<evidence type="ECO:0000256" key="9">
    <source>
        <dbReference type="RuleBase" id="RU004338"/>
    </source>
</evidence>
<dbReference type="SUPFAM" id="SSF89562">
    <property type="entry name" value="RraA-like"/>
    <property type="match status" value="1"/>
</dbReference>
<evidence type="ECO:0000256" key="6">
    <source>
        <dbReference type="ARBA" id="ARBA00025046"/>
    </source>
</evidence>
<dbReference type="GO" id="GO:0046872">
    <property type="term" value="F:metal ion binding"/>
    <property type="evidence" value="ECO:0007669"/>
    <property type="project" value="UniProtKB-KW"/>
</dbReference>
<dbReference type="CDD" id="cd16841">
    <property type="entry name" value="RraA_family"/>
    <property type="match status" value="1"/>
</dbReference>
<comment type="similarity">
    <text evidence="2 9">Belongs to the class II aldolase/RraA-like family.</text>
</comment>
<organism evidence="10 11">
    <name type="scientific">Chara braunii</name>
    <name type="common">Braun's stonewort</name>
    <dbReference type="NCBI Taxonomy" id="69332"/>
    <lineage>
        <taxon>Eukaryota</taxon>
        <taxon>Viridiplantae</taxon>
        <taxon>Streptophyta</taxon>
        <taxon>Charophyceae</taxon>
        <taxon>Charales</taxon>
        <taxon>Characeae</taxon>
        <taxon>Chara</taxon>
    </lineage>
</organism>
<dbReference type="Proteomes" id="UP000265515">
    <property type="component" value="Unassembled WGS sequence"/>
</dbReference>
<keyword evidence="11" id="KW-1185">Reference proteome</keyword>
<feature type="binding site" evidence="8">
    <location>
        <position position="106"/>
    </location>
    <ligand>
        <name>Mg(2+)</name>
        <dbReference type="ChEBI" id="CHEBI:18420"/>
    </ligand>
</feature>
<dbReference type="InterPro" id="IPR005493">
    <property type="entry name" value="RraA/RraA-like"/>
</dbReference>
<evidence type="ECO:0000256" key="3">
    <source>
        <dbReference type="ARBA" id="ARBA00011233"/>
    </source>
</evidence>
<dbReference type="InterPro" id="IPR036704">
    <property type="entry name" value="RraA/RraA-like_sf"/>
</dbReference>
<dbReference type="GO" id="GO:0047443">
    <property type="term" value="F:4-hydroxy-4-methyl-2-oxoglutarate aldolase activity"/>
    <property type="evidence" value="ECO:0007669"/>
    <property type="project" value="UniProtKB-EC"/>
</dbReference>
<dbReference type="NCBIfam" id="TIGR01935">
    <property type="entry name" value="NOT-MenG"/>
    <property type="match status" value="1"/>
</dbReference>
<protein>
    <recommendedName>
        <fullName evidence="9">4-hydroxy-4-methyl-2-oxoglutarate aldolase</fullName>
        <shortName evidence="9">HMG aldolase</shortName>
        <ecNumber evidence="9">4.1.1.112</ecNumber>
        <ecNumber evidence="9">4.1.3.17</ecNumber>
    </recommendedName>
    <alternativeName>
        <fullName evidence="9">Oxaloacetate decarboxylase</fullName>
    </alternativeName>
</protein>
<keyword evidence="8" id="KW-0460">Magnesium</keyword>
<evidence type="ECO:0000256" key="7">
    <source>
        <dbReference type="ARBA" id="ARBA00047973"/>
    </source>
</evidence>
<reference evidence="10 11" key="1">
    <citation type="journal article" date="2018" name="Cell">
        <title>The Chara Genome: Secondary Complexity and Implications for Plant Terrestrialization.</title>
        <authorList>
            <person name="Nishiyama T."/>
            <person name="Sakayama H."/>
            <person name="Vries J.D."/>
            <person name="Buschmann H."/>
            <person name="Saint-Marcoux D."/>
            <person name="Ullrich K.K."/>
            <person name="Haas F.B."/>
            <person name="Vanderstraeten L."/>
            <person name="Becker D."/>
            <person name="Lang D."/>
            <person name="Vosolsobe S."/>
            <person name="Rombauts S."/>
            <person name="Wilhelmsson P.K.I."/>
            <person name="Janitza P."/>
            <person name="Kern R."/>
            <person name="Heyl A."/>
            <person name="Rumpler F."/>
            <person name="Villalobos L.I.A.C."/>
            <person name="Clay J.M."/>
            <person name="Skokan R."/>
            <person name="Toyoda A."/>
            <person name="Suzuki Y."/>
            <person name="Kagoshima H."/>
            <person name="Schijlen E."/>
            <person name="Tajeshwar N."/>
            <person name="Catarino B."/>
            <person name="Hetherington A.J."/>
            <person name="Saltykova A."/>
            <person name="Bonnot C."/>
            <person name="Breuninger H."/>
            <person name="Symeonidi A."/>
            <person name="Radhakrishnan G.V."/>
            <person name="Van Nieuwerburgh F."/>
            <person name="Deforce D."/>
            <person name="Chang C."/>
            <person name="Karol K.G."/>
            <person name="Hedrich R."/>
            <person name="Ulvskov P."/>
            <person name="Glockner G."/>
            <person name="Delwiche C.F."/>
            <person name="Petrasek J."/>
            <person name="Van de Peer Y."/>
            <person name="Friml J."/>
            <person name="Beilby M."/>
            <person name="Dolan L."/>
            <person name="Kohara Y."/>
            <person name="Sugano S."/>
            <person name="Fujiyama A."/>
            <person name="Delaux P.-M."/>
            <person name="Quint M."/>
            <person name="TheiBen G."/>
            <person name="Hagemann M."/>
            <person name="Harholt J."/>
            <person name="Dunand C."/>
            <person name="Zachgo S."/>
            <person name="Langdale J."/>
            <person name="Maumus F."/>
            <person name="Straeten D.V.D."/>
            <person name="Gould S.B."/>
            <person name="Rensing S.A."/>
        </authorList>
    </citation>
    <scope>NUCLEOTIDE SEQUENCE [LARGE SCALE GENOMIC DNA]</scope>
    <source>
        <strain evidence="10 11">S276</strain>
    </source>
</reference>